<feature type="compositionally biased region" description="Acidic residues" evidence="6">
    <location>
        <begin position="37"/>
        <end position="52"/>
    </location>
</feature>
<keyword evidence="2 5" id="KW-0689">Ribosomal protein</keyword>
<comment type="caution">
    <text evidence="8">The sequence shown here is derived from an EMBL/GenBank/DDBJ whole genome shotgun (WGS) entry which is preliminary data.</text>
</comment>
<dbReference type="InterPro" id="IPR023654">
    <property type="entry name" value="Ribosomal_eL32_arc"/>
</dbReference>
<evidence type="ECO:0000313" key="9">
    <source>
        <dbReference type="Proteomes" id="UP000248161"/>
    </source>
</evidence>
<dbReference type="SUPFAM" id="SSF68906">
    <property type="entry name" value="SAP domain"/>
    <property type="match status" value="1"/>
</dbReference>
<dbReference type="PANTHER" id="PTHR23413:SF1">
    <property type="entry name" value="RIBOSOMAL PROTEIN L32"/>
    <property type="match status" value="1"/>
</dbReference>
<dbReference type="GO" id="GO:0022625">
    <property type="term" value="C:cytosolic large ribosomal subunit"/>
    <property type="evidence" value="ECO:0007669"/>
    <property type="project" value="TreeGrafter"/>
</dbReference>
<evidence type="ECO:0000256" key="3">
    <source>
        <dbReference type="ARBA" id="ARBA00023274"/>
    </source>
</evidence>
<feature type="region of interest" description="Disordered" evidence="6">
    <location>
        <begin position="30"/>
        <end position="52"/>
    </location>
</feature>
<dbReference type="Pfam" id="PF01655">
    <property type="entry name" value="Ribosomal_L32e"/>
    <property type="match status" value="1"/>
</dbReference>
<dbReference type="Proteomes" id="UP000248161">
    <property type="component" value="Unassembled WGS sequence"/>
</dbReference>
<dbReference type="AlphaFoldDB" id="A0A2V3HPZ0"/>
<dbReference type="InterPro" id="IPR003034">
    <property type="entry name" value="SAP_dom"/>
</dbReference>
<gene>
    <name evidence="5" type="primary">rpl32e</name>
    <name evidence="8" type="ORF">CXX69_05915</name>
</gene>
<dbReference type="SMART" id="SM00513">
    <property type="entry name" value="SAP"/>
    <property type="match status" value="1"/>
</dbReference>
<keyword evidence="3 5" id="KW-0687">Ribonucleoprotein</keyword>
<evidence type="ECO:0000256" key="5">
    <source>
        <dbReference type="HAMAP-Rule" id="MF_00810"/>
    </source>
</evidence>
<sequence length="215" mass="25381">MTEYEEMTVAQLKDVLRERGLPVSGRKAELIERLQEAPEEEAPEATDEDVDDFDEDFDADDEFFDDEWDDFHVARQKPVLDESTISDIEILNAQKKKQPAFRRQEWFRYRRLSKTGWRKPKGMHSKQRTNRKYRSPVVRIGYRKIASVRGLHPSGFEEVLIHKPGELEGIDPERQAVRIGSRVGNRKRMQIHDRADDLGLRILNRRRIERRGDLL</sequence>
<evidence type="ECO:0000256" key="2">
    <source>
        <dbReference type="ARBA" id="ARBA00022980"/>
    </source>
</evidence>
<comment type="similarity">
    <text evidence="1 5">Belongs to the eukaryotic ribosomal protein eL32 family.</text>
</comment>
<dbReference type="InterPro" id="IPR018263">
    <property type="entry name" value="Ribosomal_eL32_CS"/>
</dbReference>
<dbReference type="PROSITE" id="PS50800">
    <property type="entry name" value="SAP"/>
    <property type="match status" value="1"/>
</dbReference>
<dbReference type="InterPro" id="IPR036351">
    <property type="entry name" value="Ribosomal_eL32_sf"/>
</dbReference>
<dbReference type="NCBIfam" id="NF006332">
    <property type="entry name" value="PRK08562.1"/>
    <property type="match status" value="1"/>
</dbReference>
<dbReference type="CDD" id="cd00513">
    <property type="entry name" value="Ribosomal_L32_L32e"/>
    <property type="match status" value="1"/>
</dbReference>
<dbReference type="PANTHER" id="PTHR23413">
    <property type="entry name" value="60S RIBOSOMAL PROTEIN L32 AND DNA-DIRECTED RNA POLYMERASE II, SUBUNIT N"/>
    <property type="match status" value="1"/>
</dbReference>
<proteinExistence type="inferred from homology"/>
<accession>A0A2V3HPZ0</accession>
<evidence type="ECO:0000259" key="7">
    <source>
        <dbReference type="PROSITE" id="PS50800"/>
    </source>
</evidence>
<protein>
    <recommendedName>
        <fullName evidence="4 5">Large ribosomal subunit protein eL32</fullName>
    </recommendedName>
</protein>
<feature type="domain" description="SAP" evidence="7">
    <location>
        <begin position="4"/>
        <end position="38"/>
    </location>
</feature>
<dbReference type="Pfam" id="PF02037">
    <property type="entry name" value="SAP"/>
    <property type="match status" value="1"/>
</dbReference>
<evidence type="ECO:0000256" key="4">
    <source>
        <dbReference type="ARBA" id="ARBA00035229"/>
    </source>
</evidence>
<name>A0A2V3HPZ0_9ARCH</name>
<dbReference type="InterPro" id="IPR036361">
    <property type="entry name" value="SAP_dom_sf"/>
</dbReference>
<evidence type="ECO:0000256" key="6">
    <source>
        <dbReference type="SAM" id="MobiDB-lite"/>
    </source>
</evidence>
<dbReference type="SMART" id="SM01393">
    <property type="entry name" value="Ribosomal_L32e"/>
    <property type="match status" value="1"/>
</dbReference>
<dbReference type="GO" id="GO:0006412">
    <property type="term" value="P:translation"/>
    <property type="evidence" value="ECO:0007669"/>
    <property type="project" value="UniProtKB-UniRule"/>
</dbReference>
<dbReference type="Gene3D" id="1.10.720.30">
    <property type="entry name" value="SAP domain"/>
    <property type="match status" value="1"/>
</dbReference>
<organism evidence="8 9">
    <name type="scientific">Candidatus Thalassarchaeum betae</name>
    <dbReference type="NCBI Taxonomy" id="2599289"/>
    <lineage>
        <taxon>Archaea</taxon>
        <taxon>Methanobacteriati</taxon>
        <taxon>Thermoplasmatota</taxon>
        <taxon>Candidatus Poseidoniia</taxon>
        <taxon>Candidatus Poseidoniales</taxon>
        <taxon>Candidatus Thalassarchaeaceae</taxon>
        <taxon>Candidatus Thalassarchaeum</taxon>
    </lineage>
</organism>
<dbReference type="HAMAP" id="MF_00810">
    <property type="entry name" value="Ribosomal_eL32"/>
    <property type="match status" value="1"/>
</dbReference>
<dbReference type="InterPro" id="IPR001515">
    <property type="entry name" value="Ribosomal_eL32"/>
</dbReference>
<dbReference type="PROSITE" id="PS00580">
    <property type="entry name" value="RIBOSOMAL_L32E"/>
    <property type="match status" value="1"/>
</dbReference>
<dbReference type="GO" id="GO:0003735">
    <property type="term" value="F:structural constituent of ribosome"/>
    <property type="evidence" value="ECO:0007669"/>
    <property type="project" value="InterPro"/>
</dbReference>
<reference evidence="8 9" key="1">
    <citation type="journal article" date="2015" name="Nat. Commun.">
        <title>Genomic and transcriptomic evidence for scavenging of diverse organic compounds by widespread deep-sea archaea.</title>
        <authorList>
            <person name="Li M."/>
            <person name="Baker B.J."/>
            <person name="Anantharaman K."/>
            <person name="Jain S."/>
            <person name="Breier J.A."/>
            <person name="Dick G.J."/>
        </authorList>
    </citation>
    <scope>NUCLEOTIDE SEQUENCE [LARGE SCALE GENOMIC DNA]</scope>
    <source>
        <strain evidence="8">Cayman_51_deep</strain>
    </source>
</reference>
<evidence type="ECO:0000313" key="8">
    <source>
        <dbReference type="EMBL" id="PXF21115.1"/>
    </source>
</evidence>
<evidence type="ECO:0000256" key="1">
    <source>
        <dbReference type="ARBA" id="ARBA00008431"/>
    </source>
</evidence>
<dbReference type="SUPFAM" id="SSF52042">
    <property type="entry name" value="Ribosomal protein L32e"/>
    <property type="match status" value="1"/>
</dbReference>
<dbReference type="EMBL" id="PSPG01000012">
    <property type="protein sequence ID" value="PXF21115.1"/>
    <property type="molecule type" value="Genomic_DNA"/>
</dbReference>